<evidence type="ECO:0000313" key="2">
    <source>
        <dbReference type="Proteomes" id="UP000000647"/>
    </source>
</evidence>
<reference evidence="2" key="1">
    <citation type="submission" date="2006-12" db="EMBL/GenBank/DDBJ databases">
        <title>Complete sequence of Halorhodospira halophila SL1.</title>
        <authorList>
            <consortium name="US DOE Joint Genome Institute"/>
            <person name="Copeland A."/>
            <person name="Lucas S."/>
            <person name="Lapidus A."/>
            <person name="Barry K."/>
            <person name="Detter J.C."/>
            <person name="Glavina del Rio T."/>
            <person name="Hammon N."/>
            <person name="Israni S."/>
            <person name="Dalin E."/>
            <person name="Tice H."/>
            <person name="Pitluck S."/>
            <person name="Saunders E."/>
            <person name="Brettin T."/>
            <person name="Bruce D."/>
            <person name="Han C."/>
            <person name="Tapia R."/>
            <person name="Schmutz J."/>
            <person name="Larimer F."/>
            <person name="Land M."/>
            <person name="Hauser L."/>
            <person name="Kyrpides N."/>
            <person name="Mikhailova N."/>
            <person name="Hoff W."/>
            <person name="Richardson P."/>
        </authorList>
    </citation>
    <scope>NUCLEOTIDE SEQUENCE [LARGE SCALE GENOMIC DNA]</scope>
    <source>
        <strain evidence="2">DSM 244 / SL1</strain>
    </source>
</reference>
<reference evidence="1 2" key="2">
    <citation type="journal article" date="2013" name="Stand. Genomic Sci.">
        <title>Complete genome sequence of Halorhodospira halophila SL1.</title>
        <authorList>
            <person name="Challacombe J.F."/>
            <person name="Majid S."/>
            <person name="Deole R."/>
            <person name="Brettin T.S."/>
            <person name="Bruce D."/>
            <person name="Delano S.F."/>
            <person name="Detter J.C."/>
            <person name="Gleasner C.D."/>
            <person name="Han C.S."/>
            <person name="Misra M."/>
            <person name="Reitenga K.G."/>
            <person name="Mikhailova N."/>
            <person name="Woyke T."/>
            <person name="Pitluck S."/>
            <person name="Nolan M."/>
            <person name="Land M.L."/>
            <person name="Saunders E."/>
            <person name="Tapia R."/>
            <person name="Lapidus A."/>
            <person name="Ivanova N."/>
            <person name="Hoff W.D."/>
        </authorList>
    </citation>
    <scope>NUCLEOTIDE SEQUENCE [LARGE SCALE GENOMIC DNA]</scope>
    <source>
        <strain evidence="2">DSM 244 / SL1</strain>
    </source>
</reference>
<protein>
    <submittedName>
        <fullName evidence="1">DNA polymerase, beta domain protein region</fullName>
    </submittedName>
</protein>
<dbReference type="Gene3D" id="3.30.460.10">
    <property type="entry name" value="Beta Polymerase, domain 2"/>
    <property type="match status" value="1"/>
</dbReference>
<dbReference type="SUPFAM" id="SSF81301">
    <property type="entry name" value="Nucleotidyltransferase"/>
    <property type="match status" value="1"/>
</dbReference>
<dbReference type="AlphaFoldDB" id="A1WV20"/>
<gene>
    <name evidence="1" type="ordered locus">Hhal_0753</name>
</gene>
<organism evidence="1 2">
    <name type="scientific">Halorhodospira halophila (strain DSM 244 / SL1)</name>
    <name type="common">Ectothiorhodospira halophila (strain DSM 244 / SL1)</name>
    <dbReference type="NCBI Taxonomy" id="349124"/>
    <lineage>
        <taxon>Bacteria</taxon>
        <taxon>Pseudomonadati</taxon>
        <taxon>Pseudomonadota</taxon>
        <taxon>Gammaproteobacteria</taxon>
        <taxon>Chromatiales</taxon>
        <taxon>Ectothiorhodospiraceae</taxon>
        <taxon>Halorhodospira</taxon>
    </lineage>
</organism>
<name>A1WV20_HALHL</name>
<dbReference type="eggNOG" id="COG1669">
    <property type="taxonomic scope" value="Bacteria"/>
</dbReference>
<dbReference type="InterPro" id="IPR043519">
    <property type="entry name" value="NT_sf"/>
</dbReference>
<accession>A1WV20</accession>
<evidence type="ECO:0000313" key="1">
    <source>
        <dbReference type="EMBL" id="ABM61532.1"/>
    </source>
</evidence>
<dbReference type="Proteomes" id="UP000000647">
    <property type="component" value="Chromosome"/>
</dbReference>
<dbReference type="CDD" id="cd05403">
    <property type="entry name" value="NT_KNTase_like"/>
    <property type="match status" value="1"/>
</dbReference>
<proteinExistence type="predicted"/>
<keyword evidence="2" id="KW-1185">Reference proteome</keyword>
<dbReference type="KEGG" id="hha:Hhal_0753"/>
<dbReference type="EMBL" id="CP000544">
    <property type="protein sequence ID" value="ABM61532.1"/>
    <property type="molecule type" value="Genomic_DNA"/>
</dbReference>
<sequence length="112" mass="12181">MVRLTPAEQATIRSVCHSHLPADLIWRLRVFGSCLNEEARGGDVDLYLELEGADATRRAAVARDLRPALEEALDRPVDLVVQDPAQPLKAVAAIAREQGIRIAQADSGEQVS</sequence>
<dbReference type="HOGENOM" id="CLU_164558_1_1_6"/>